<evidence type="ECO:0000313" key="2">
    <source>
        <dbReference type="Proteomes" id="UP000831701"/>
    </source>
</evidence>
<organism evidence="1 2">
    <name type="scientific">Scortum barcoo</name>
    <name type="common">barcoo grunter</name>
    <dbReference type="NCBI Taxonomy" id="214431"/>
    <lineage>
        <taxon>Eukaryota</taxon>
        <taxon>Metazoa</taxon>
        <taxon>Chordata</taxon>
        <taxon>Craniata</taxon>
        <taxon>Vertebrata</taxon>
        <taxon>Euteleostomi</taxon>
        <taxon>Actinopterygii</taxon>
        <taxon>Neopterygii</taxon>
        <taxon>Teleostei</taxon>
        <taxon>Neoteleostei</taxon>
        <taxon>Acanthomorphata</taxon>
        <taxon>Eupercaria</taxon>
        <taxon>Centrarchiformes</taxon>
        <taxon>Terapontoidei</taxon>
        <taxon>Terapontidae</taxon>
        <taxon>Scortum</taxon>
    </lineage>
</organism>
<proteinExistence type="predicted"/>
<dbReference type="Proteomes" id="UP000831701">
    <property type="component" value="Chromosome 13"/>
</dbReference>
<accession>A0ACB8W8D2</accession>
<reference evidence="1" key="1">
    <citation type="submission" date="2022-04" db="EMBL/GenBank/DDBJ databases">
        <title>Jade perch genome.</title>
        <authorList>
            <person name="Chao B."/>
        </authorList>
    </citation>
    <scope>NUCLEOTIDE SEQUENCE</scope>
    <source>
        <strain evidence="1">CB-2022</strain>
    </source>
</reference>
<keyword evidence="2" id="KW-1185">Reference proteome</keyword>
<sequence>MWWSAAQVPPREQSSHLSSSPCTHQTSRTPRTVATSRSSPDDTAIVGCVSEGNDCEYRKVIMDFVDWCELNHLQVNASKTKEMVIDFSRKPSSDIAPVNIQGLDIERVRTYKYLGVHLNNKLDWTDNTDSLYKRGQSRLYMLRRLGSFGVCRPLLRTFYETVVASVVSYAVVCWVGGCSERDKKRLNRLIKRASSVCGCPLALHRVVSNAWLETLLSAINALPKETIKQEVLNPLLYQSQLSHSLQARLASCRILGKVACKFDSHIVKKELLPLIRSLCQDVEFEVRACMCRQLESIARVTGVDDTRTELLPELVELAEDEESSVRLAAFDTIINLMEMMDSDDRLHVVVPLVMSVCEVSSQVDEAILASLSFQFGKLCSGLAGCLSDEQKGRLLQRFKVLCVAGLQTEGNQTDANSESTLIRCNCCYNLPAMVVFADSAHFLSELYPSFSSLCCDPEVSVRRSAAASFHQVVKLLGSNVQLVHKEHLALLQDDALEVLDALMNHLEETLEAVLSRGENLALDNKFPELLSALLLAEQKVGCSLRWRLHEKLLQRYSCLARLLPGELLHQSFSPRIFIILTTNKVLPVQKEAARTFCTFLRYNRKQEQRQEMMERLIQDLAQGRSYWNRLRFLDVCEMATEIFSRKYFNKHFLIPALELVHDPVANVRYKLCQLLPRLRSSLRLPGDKQLLQQLDFCVQKLLCREKDKDVVATIRKTVLELDKLDLTEPFHKRQERDLLDQKKEKEETLLLEMEQLERQQSEGKPNSEKHTERKRKEMRKAKLSRSRSLSSQPTTSKANSDRPLKVKDLSSMSGPGKSSMLSSKDDSLRTAHFTMATQSTMPVLIRSNTTSLLDRAITLDHRTSTMDQRDHRTSTLDHRTSNLDHRNNMGEQRTSTVDHRTSTLDHRTSTIDQRDHRTSSMDQRDHRTSTLDQRSKTMDRGCGVKDSQSRKLSI</sequence>
<name>A0ACB8W8D2_9TELE</name>
<protein>
    <submittedName>
        <fullName evidence="1">Uncharacterized protein</fullName>
    </submittedName>
</protein>
<dbReference type="EMBL" id="CM041543">
    <property type="protein sequence ID" value="KAI3364004.1"/>
    <property type="molecule type" value="Genomic_DNA"/>
</dbReference>
<evidence type="ECO:0000313" key="1">
    <source>
        <dbReference type="EMBL" id="KAI3364004.1"/>
    </source>
</evidence>
<gene>
    <name evidence="1" type="ORF">L3Q82_001600</name>
</gene>
<comment type="caution">
    <text evidence="1">The sequence shown here is derived from an EMBL/GenBank/DDBJ whole genome shotgun (WGS) entry which is preliminary data.</text>
</comment>